<proteinExistence type="predicted"/>
<comment type="caution">
    <text evidence="2">The sequence shown here is derived from an EMBL/GenBank/DDBJ whole genome shotgun (WGS) entry which is preliminary data.</text>
</comment>
<accession>A0A9D2RC02</accession>
<feature type="transmembrane region" description="Helical" evidence="1">
    <location>
        <begin position="66"/>
        <end position="86"/>
    </location>
</feature>
<protein>
    <submittedName>
        <fullName evidence="2">Uncharacterized protein</fullName>
    </submittedName>
</protein>
<dbReference type="EMBL" id="DWUX01000216">
    <property type="protein sequence ID" value="HJD40827.1"/>
    <property type="molecule type" value="Genomic_DNA"/>
</dbReference>
<feature type="transmembrane region" description="Helical" evidence="1">
    <location>
        <begin position="44"/>
        <end position="60"/>
    </location>
</feature>
<evidence type="ECO:0000313" key="3">
    <source>
        <dbReference type="Proteomes" id="UP000823850"/>
    </source>
</evidence>
<gene>
    <name evidence="2" type="ORF">H9913_12475</name>
</gene>
<name>A0A9D2RC02_9FIRM</name>
<dbReference type="AlphaFoldDB" id="A0A9D2RC02"/>
<organism evidence="2 3">
    <name type="scientific">Candidatus Blautia stercoripullorum</name>
    <dbReference type="NCBI Taxonomy" id="2838502"/>
    <lineage>
        <taxon>Bacteria</taxon>
        <taxon>Bacillati</taxon>
        <taxon>Bacillota</taxon>
        <taxon>Clostridia</taxon>
        <taxon>Lachnospirales</taxon>
        <taxon>Lachnospiraceae</taxon>
        <taxon>Blautia</taxon>
    </lineage>
</organism>
<evidence type="ECO:0000256" key="1">
    <source>
        <dbReference type="SAM" id="Phobius"/>
    </source>
</evidence>
<keyword evidence="1" id="KW-0812">Transmembrane</keyword>
<reference evidence="2" key="2">
    <citation type="submission" date="2021-04" db="EMBL/GenBank/DDBJ databases">
        <authorList>
            <person name="Gilroy R."/>
        </authorList>
    </citation>
    <scope>NUCLEOTIDE SEQUENCE</scope>
    <source>
        <strain evidence="2">ChiW19-6364</strain>
    </source>
</reference>
<feature type="transmembrane region" description="Helical" evidence="1">
    <location>
        <begin position="6"/>
        <end position="24"/>
    </location>
</feature>
<evidence type="ECO:0000313" key="2">
    <source>
        <dbReference type="EMBL" id="HJD40827.1"/>
    </source>
</evidence>
<reference evidence="2" key="1">
    <citation type="journal article" date="2021" name="PeerJ">
        <title>Extensive microbial diversity within the chicken gut microbiome revealed by metagenomics and culture.</title>
        <authorList>
            <person name="Gilroy R."/>
            <person name="Ravi A."/>
            <person name="Getino M."/>
            <person name="Pursley I."/>
            <person name="Horton D.L."/>
            <person name="Alikhan N.F."/>
            <person name="Baker D."/>
            <person name="Gharbi K."/>
            <person name="Hall N."/>
            <person name="Watson M."/>
            <person name="Adriaenssens E.M."/>
            <person name="Foster-Nyarko E."/>
            <person name="Jarju S."/>
            <person name="Secka A."/>
            <person name="Antonio M."/>
            <person name="Oren A."/>
            <person name="Chaudhuri R.R."/>
            <person name="La Ragione R."/>
            <person name="Hildebrand F."/>
            <person name="Pallen M.J."/>
        </authorList>
    </citation>
    <scope>NUCLEOTIDE SEQUENCE</scope>
    <source>
        <strain evidence="2">ChiW19-6364</strain>
    </source>
</reference>
<sequence>MTILNLIMILLSFALLLLCILAPLRKSAAVQKRPSLKMLFKPHGIYGVLLLIVSFLHGILSGNKPAMMTGKAAWLCLLILLVLSLFRKRIGTAAWLKLHRIFSVLLCVLIAAHVLHAVLL</sequence>
<keyword evidence="1" id="KW-1133">Transmembrane helix</keyword>
<keyword evidence="1" id="KW-0472">Membrane</keyword>
<dbReference type="Proteomes" id="UP000823850">
    <property type="component" value="Unassembled WGS sequence"/>
</dbReference>
<feature type="transmembrane region" description="Helical" evidence="1">
    <location>
        <begin position="98"/>
        <end position="119"/>
    </location>
</feature>